<evidence type="ECO:0000256" key="1">
    <source>
        <dbReference type="ARBA" id="ARBA00022801"/>
    </source>
</evidence>
<dbReference type="PANTHER" id="PTHR35561">
    <property type="entry name" value="RNA 2',3'-CYCLIC PHOSPHODIESTERASE"/>
    <property type="match status" value="1"/>
</dbReference>
<dbReference type="GO" id="GO:0004113">
    <property type="term" value="F:2',3'-cyclic-nucleotide 3'-phosphodiesterase activity"/>
    <property type="evidence" value="ECO:0007669"/>
    <property type="project" value="InterPro"/>
</dbReference>
<dbReference type="Proteomes" id="UP000315167">
    <property type="component" value="Unassembled WGS sequence"/>
</dbReference>
<dbReference type="SUPFAM" id="SSF55144">
    <property type="entry name" value="LigT-like"/>
    <property type="match status" value="1"/>
</dbReference>
<dbReference type="InterPro" id="IPR009097">
    <property type="entry name" value="Cyclic_Pdiesterase"/>
</dbReference>
<sequence length="192" mass="20932">MALGGFEPPQPTDRLFFAVFPDATAAAAIADIAQALRSQQHLQGKPLRSDRFHVTLHHLGDYAGLPQDVVAKAGQAAAAVDMPAFEVAFDSAASFSGHSRHHPFVLRGDDGVVAVRELQRRLGACMATAGLGRLVRPAFTPHVTLLYEERMVAMQTVDRIAWIAREFVLVHSLLGRTEHRVLGRWPLRAANA</sequence>
<comment type="caution">
    <text evidence="2">The sequence shown here is derived from an EMBL/GenBank/DDBJ whole genome shotgun (WGS) entry which is preliminary data.</text>
</comment>
<dbReference type="AlphaFoldDB" id="A0A562LAA4"/>
<protein>
    <submittedName>
        <fullName evidence="2">2'-5' RNA ligase</fullName>
    </submittedName>
</protein>
<dbReference type="Gene3D" id="3.90.1140.10">
    <property type="entry name" value="Cyclic phosphodiesterase"/>
    <property type="match status" value="1"/>
</dbReference>
<dbReference type="GO" id="GO:0016874">
    <property type="term" value="F:ligase activity"/>
    <property type="evidence" value="ECO:0007669"/>
    <property type="project" value="UniProtKB-KW"/>
</dbReference>
<organism evidence="2 3">
    <name type="scientific">Luteimonas cucumeris</name>
    <dbReference type="NCBI Taxonomy" id="985012"/>
    <lineage>
        <taxon>Bacteria</taxon>
        <taxon>Pseudomonadati</taxon>
        <taxon>Pseudomonadota</taxon>
        <taxon>Gammaproteobacteria</taxon>
        <taxon>Lysobacterales</taxon>
        <taxon>Lysobacteraceae</taxon>
        <taxon>Luteimonas</taxon>
    </lineage>
</organism>
<dbReference type="GO" id="GO:0008664">
    <property type="term" value="F:RNA 2',3'-cyclic 3'-phosphodiesterase activity"/>
    <property type="evidence" value="ECO:0007669"/>
    <property type="project" value="InterPro"/>
</dbReference>
<proteinExistence type="predicted"/>
<keyword evidence="3" id="KW-1185">Reference proteome</keyword>
<reference evidence="2 3" key="1">
    <citation type="journal article" date="2015" name="Stand. Genomic Sci.">
        <title>Genomic Encyclopedia of Bacterial and Archaeal Type Strains, Phase III: the genomes of soil and plant-associated and newly described type strains.</title>
        <authorList>
            <person name="Whitman W.B."/>
            <person name="Woyke T."/>
            <person name="Klenk H.P."/>
            <person name="Zhou Y."/>
            <person name="Lilburn T.G."/>
            <person name="Beck B.J."/>
            <person name="De Vos P."/>
            <person name="Vandamme P."/>
            <person name="Eisen J.A."/>
            <person name="Garrity G."/>
            <person name="Hugenholtz P."/>
            <person name="Kyrpides N.C."/>
        </authorList>
    </citation>
    <scope>NUCLEOTIDE SEQUENCE [LARGE SCALE GENOMIC DNA]</scope>
    <source>
        <strain evidence="2 3">CGMCC 1.10821</strain>
    </source>
</reference>
<accession>A0A562LAA4</accession>
<evidence type="ECO:0000313" key="3">
    <source>
        <dbReference type="Proteomes" id="UP000315167"/>
    </source>
</evidence>
<dbReference type="InterPro" id="IPR004175">
    <property type="entry name" value="RNA_CPDase"/>
</dbReference>
<dbReference type="EMBL" id="VLKN01000002">
    <property type="protein sequence ID" value="TWI04597.1"/>
    <property type="molecule type" value="Genomic_DNA"/>
</dbReference>
<gene>
    <name evidence="2" type="ORF">IP90_00730</name>
</gene>
<keyword evidence="2" id="KW-0436">Ligase</keyword>
<evidence type="ECO:0000313" key="2">
    <source>
        <dbReference type="EMBL" id="TWI04597.1"/>
    </source>
</evidence>
<dbReference type="PANTHER" id="PTHR35561:SF1">
    <property type="entry name" value="RNA 2',3'-CYCLIC PHOSPHODIESTERASE"/>
    <property type="match status" value="1"/>
</dbReference>
<name>A0A562LAA4_9GAMM</name>
<keyword evidence="1" id="KW-0378">Hydrolase</keyword>
<dbReference type="Pfam" id="PF13563">
    <property type="entry name" value="2_5_RNA_ligase2"/>
    <property type="match status" value="1"/>
</dbReference>